<evidence type="ECO:0000313" key="3">
    <source>
        <dbReference type="Proteomes" id="UP001142393"/>
    </source>
</evidence>
<comment type="caution">
    <text evidence="2">The sequence shown here is derived from an EMBL/GenBank/DDBJ whole genome shotgun (WGS) entry which is preliminary data.</text>
</comment>
<accession>A0A9W8NRD3</accession>
<proteinExistence type="predicted"/>
<name>A0A9W8NRD3_9AGAR</name>
<keyword evidence="3" id="KW-1185">Reference proteome</keyword>
<dbReference type="Proteomes" id="UP001142393">
    <property type="component" value="Unassembled WGS sequence"/>
</dbReference>
<protein>
    <submittedName>
        <fullName evidence="2">Uncharacterized protein</fullName>
    </submittedName>
</protein>
<organism evidence="2 3">
    <name type="scientific">Lentinula detonsa</name>
    <dbReference type="NCBI Taxonomy" id="2804962"/>
    <lineage>
        <taxon>Eukaryota</taxon>
        <taxon>Fungi</taxon>
        <taxon>Dikarya</taxon>
        <taxon>Basidiomycota</taxon>
        <taxon>Agaricomycotina</taxon>
        <taxon>Agaricomycetes</taxon>
        <taxon>Agaricomycetidae</taxon>
        <taxon>Agaricales</taxon>
        <taxon>Marasmiineae</taxon>
        <taxon>Omphalotaceae</taxon>
        <taxon>Lentinula</taxon>
    </lineage>
</organism>
<feature type="compositionally biased region" description="Low complexity" evidence="1">
    <location>
        <begin position="147"/>
        <end position="158"/>
    </location>
</feature>
<sequence>MFNFGKSKLPANWPPLHHKCSRSKCTFPNNPQPAPGTYKCRGCDKGTYAVSLAQAKEADARNRTMFYIPGRSPPPNVRPQQQTWDLNQEFPPYVQFEGRKRNHHSRANARPTANTVVRTPKPHSQGISDPHAVYPQNANRDIRPQMYSSYTLASTASSHDSAPRRGLPVPERAERKQVRPYRVVNI</sequence>
<dbReference type="AlphaFoldDB" id="A0A9W8NRD3"/>
<dbReference type="EMBL" id="JANVFU010000019">
    <property type="protein sequence ID" value="KAJ3739229.1"/>
    <property type="molecule type" value="Genomic_DNA"/>
</dbReference>
<evidence type="ECO:0000313" key="2">
    <source>
        <dbReference type="EMBL" id="KAJ3739229.1"/>
    </source>
</evidence>
<evidence type="ECO:0000256" key="1">
    <source>
        <dbReference type="SAM" id="MobiDB-lite"/>
    </source>
</evidence>
<feature type="region of interest" description="Disordered" evidence="1">
    <location>
        <begin position="99"/>
        <end position="186"/>
    </location>
</feature>
<gene>
    <name evidence="2" type="ORF">DFH05DRAFT_1464007</name>
</gene>
<reference evidence="2 3" key="1">
    <citation type="journal article" date="2023" name="Proc. Natl. Acad. Sci. U.S.A.">
        <title>A global phylogenomic analysis of the shiitake genus Lentinula.</title>
        <authorList>
            <person name="Sierra-Patev S."/>
            <person name="Min B."/>
            <person name="Naranjo-Ortiz M."/>
            <person name="Looney B."/>
            <person name="Konkel Z."/>
            <person name="Slot J.C."/>
            <person name="Sakamoto Y."/>
            <person name="Steenwyk J.L."/>
            <person name="Rokas A."/>
            <person name="Carro J."/>
            <person name="Camarero S."/>
            <person name="Ferreira P."/>
            <person name="Molpeceres G."/>
            <person name="Ruiz-Duenas F.J."/>
            <person name="Serrano A."/>
            <person name="Henrissat B."/>
            <person name="Drula E."/>
            <person name="Hughes K.W."/>
            <person name="Mata J.L."/>
            <person name="Ishikawa N.K."/>
            <person name="Vargas-Isla R."/>
            <person name="Ushijima S."/>
            <person name="Smith C.A."/>
            <person name="Donoghue J."/>
            <person name="Ahrendt S."/>
            <person name="Andreopoulos W."/>
            <person name="He G."/>
            <person name="LaButti K."/>
            <person name="Lipzen A."/>
            <person name="Ng V."/>
            <person name="Riley R."/>
            <person name="Sandor L."/>
            <person name="Barry K."/>
            <person name="Martinez A.T."/>
            <person name="Xiao Y."/>
            <person name="Gibbons J.G."/>
            <person name="Terashima K."/>
            <person name="Grigoriev I.V."/>
            <person name="Hibbett D."/>
        </authorList>
    </citation>
    <scope>NUCLEOTIDE SEQUENCE [LARGE SCALE GENOMIC DNA]</scope>
    <source>
        <strain evidence="2 3">TFB7810</strain>
    </source>
</reference>